<evidence type="ECO:0000256" key="1">
    <source>
        <dbReference type="ARBA" id="ARBA00022825"/>
    </source>
</evidence>
<dbReference type="GO" id="GO:0004252">
    <property type="term" value="F:serine-type endopeptidase activity"/>
    <property type="evidence" value="ECO:0007669"/>
    <property type="project" value="InterPro"/>
</dbReference>
<dbReference type="RefSeq" id="WP_141545200.1">
    <property type="nucleotide sequence ID" value="NZ_NVDQ01000006.1"/>
</dbReference>
<dbReference type="InterPro" id="IPR043504">
    <property type="entry name" value="Peptidase_S1_PA_chymotrypsin"/>
</dbReference>
<dbReference type="AlphaFoldDB" id="A0A9X7G9Q4"/>
<dbReference type="SUPFAM" id="SSF50494">
    <property type="entry name" value="Trypsin-like serine proteases"/>
    <property type="match status" value="1"/>
</dbReference>
<dbReference type="Gene3D" id="2.40.10.10">
    <property type="entry name" value="Trypsin-like serine proteases"/>
    <property type="match status" value="2"/>
</dbReference>
<keyword evidence="1" id="KW-0720">Serine protease</keyword>
<feature type="non-terminal residue" evidence="3">
    <location>
        <position position="136"/>
    </location>
</feature>
<dbReference type="InterPro" id="IPR009003">
    <property type="entry name" value="Peptidase_S1_PA"/>
</dbReference>
<protein>
    <recommendedName>
        <fullName evidence="2">Peptidase S1 domain-containing protein</fullName>
    </recommendedName>
</protein>
<comment type="caution">
    <text evidence="3">The sequence shown here is derived from an EMBL/GenBank/DDBJ whole genome shotgun (WGS) entry which is preliminary data.</text>
</comment>
<dbReference type="EMBL" id="NVDQ01000006">
    <property type="protein sequence ID" value="PFV11548.1"/>
    <property type="molecule type" value="Genomic_DNA"/>
</dbReference>
<reference evidence="3 4" key="1">
    <citation type="submission" date="2017-09" db="EMBL/GenBank/DDBJ databases">
        <title>Large-scale bioinformatics analysis of Bacillus genomes uncovers conserved roles of natural products in bacterial physiology.</title>
        <authorList>
            <consortium name="Agbiome Team Llc"/>
            <person name="Bleich R.M."/>
            <person name="Grubbs K.J."/>
            <person name="Santa Maria K.C."/>
            <person name="Allen S.E."/>
            <person name="Farag S."/>
            <person name="Shank E.A."/>
            <person name="Bowers A."/>
        </authorList>
    </citation>
    <scope>NUCLEOTIDE SEQUENCE [LARGE SCALE GENOMIC DNA]</scope>
    <source>
        <strain evidence="3 4">AFS060282</strain>
    </source>
</reference>
<organism evidence="3 4">
    <name type="scientific">Bacillus cereus</name>
    <dbReference type="NCBI Taxonomy" id="1396"/>
    <lineage>
        <taxon>Bacteria</taxon>
        <taxon>Bacillati</taxon>
        <taxon>Bacillota</taxon>
        <taxon>Bacilli</taxon>
        <taxon>Bacillales</taxon>
        <taxon>Bacillaceae</taxon>
        <taxon>Bacillus</taxon>
        <taxon>Bacillus cereus group</taxon>
    </lineage>
</organism>
<name>A0A9X7G9Q4_BACCE</name>
<dbReference type="Proteomes" id="UP000226257">
    <property type="component" value="Unassembled WGS sequence"/>
</dbReference>
<evidence type="ECO:0000259" key="2">
    <source>
        <dbReference type="Pfam" id="PF00089"/>
    </source>
</evidence>
<sequence>MDDTRFKLDTVNPTIVRLVSADDESRWGTGIVIEPIKILTAAHVLRGLGDIKIYQGEYEDATRKEFTINSTKIHPDYKPFGVNKHLHDLAVITTNENFEDVMVFSHAEYSLMLHPINWIGYPGDLIGVPPHIHQLK</sequence>
<proteinExistence type="predicted"/>
<keyword evidence="1" id="KW-0645">Protease</keyword>
<evidence type="ECO:0000313" key="4">
    <source>
        <dbReference type="Proteomes" id="UP000226257"/>
    </source>
</evidence>
<dbReference type="GO" id="GO:0006508">
    <property type="term" value="P:proteolysis"/>
    <property type="evidence" value="ECO:0007669"/>
    <property type="project" value="InterPro"/>
</dbReference>
<dbReference type="InterPro" id="IPR001254">
    <property type="entry name" value="Trypsin_dom"/>
</dbReference>
<evidence type="ECO:0000313" key="3">
    <source>
        <dbReference type="EMBL" id="PFV11548.1"/>
    </source>
</evidence>
<feature type="domain" description="Peptidase S1" evidence="2">
    <location>
        <begin position="23"/>
        <end position="98"/>
    </location>
</feature>
<gene>
    <name evidence="3" type="ORF">COK98_01105</name>
</gene>
<keyword evidence="1" id="KW-0378">Hydrolase</keyword>
<dbReference type="Pfam" id="PF00089">
    <property type="entry name" value="Trypsin"/>
    <property type="match status" value="1"/>
</dbReference>
<accession>A0A9X7G9Q4</accession>